<evidence type="ECO:0000313" key="11">
    <source>
        <dbReference type="EMBL" id="AUW95662.1"/>
    </source>
</evidence>
<evidence type="ECO:0000256" key="3">
    <source>
        <dbReference type="ARBA" id="ARBA00022801"/>
    </source>
</evidence>
<evidence type="ECO:0000256" key="4">
    <source>
        <dbReference type="ARBA" id="ARBA00022884"/>
    </source>
</evidence>
<name>A0A2L0D1J2_9STRE</name>
<keyword evidence="12" id="KW-1185">Reference proteome</keyword>
<sequence>MTKLIVGLGNPGSKYDQTRHNVGFMAVDTIVKEIDFNFTEDKTFKAYVTSGFINGEKVYFIKPTTFMNNSGIAVKALLTYYNIAIEDLIVIYDDLDMEVGKIRFRQKGSAGGHNGIKSIIAHIGTQEFDRIKIGIGRPQNGMTVINHVLGKFSPDEMITIDNTLDKVDKAVKYYLKSDDFETTMRRYNG</sequence>
<feature type="binding site" evidence="8">
    <location>
        <position position="68"/>
    </location>
    <ligand>
        <name>tRNA</name>
        <dbReference type="ChEBI" id="CHEBI:17843"/>
    </ligand>
</feature>
<dbReference type="PANTHER" id="PTHR17224:SF1">
    <property type="entry name" value="PEPTIDYL-TRNA HYDROLASE"/>
    <property type="match status" value="1"/>
</dbReference>
<organism evidence="11 12">
    <name type="scientific">Streptococcus pluranimalium</name>
    <dbReference type="NCBI Taxonomy" id="82348"/>
    <lineage>
        <taxon>Bacteria</taxon>
        <taxon>Bacillati</taxon>
        <taxon>Bacillota</taxon>
        <taxon>Bacilli</taxon>
        <taxon>Lactobacillales</taxon>
        <taxon>Streptococcaceae</taxon>
        <taxon>Streptococcus</taxon>
    </lineage>
</organism>
<dbReference type="CDD" id="cd00462">
    <property type="entry name" value="PTH"/>
    <property type="match status" value="1"/>
</dbReference>
<dbReference type="EC" id="3.1.1.29" evidence="1 8"/>
<dbReference type="SUPFAM" id="SSF53178">
    <property type="entry name" value="Peptidyl-tRNA hydrolase-like"/>
    <property type="match status" value="1"/>
</dbReference>
<dbReference type="OrthoDB" id="9800507at2"/>
<evidence type="ECO:0000256" key="5">
    <source>
        <dbReference type="ARBA" id="ARBA00038063"/>
    </source>
</evidence>
<feature type="binding site" evidence="8">
    <location>
        <position position="66"/>
    </location>
    <ligand>
        <name>tRNA</name>
        <dbReference type="ChEBI" id="CHEBI:17843"/>
    </ligand>
</feature>
<dbReference type="HAMAP" id="MF_00083">
    <property type="entry name" value="Pept_tRNA_hydro_bact"/>
    <property type="match status" value="1"/>
</dbReference>
<dbReference type="PROSITE" id="PS01195">
    <property type="entry name" value="PEPT_TRNA_HYDROL_1"/>
    <property type="match status" value="1"/>
</dbReference>
<evidence type="ECO:0000256" key="1">
    <source>
        <dbReference type="ARBA" id="ARBA00013260"/>
    </source>
</evidence>
<dbReference type="GO" id="GO:0072344">
    <property type="term" value="P:rescue of stalled ribosome"/>
    <property type="evidence" value="ECO:0007669"/>
    <property type="project" value="UniProtKB-UniRule"/>
</dbReference>
<gene>
    <name evidence="8" type="primary">pth</name>
    <name evidence="11" type="ORF">C0J00_00030</name>
</gene>
<keyword evidence="8" id="KW-0963">Cytoplasm</keyword>
<dbReference type="GO" id="GO:0000049">
    <property type="term" value="F:tRNA binding"/>
    <property type="evidence" value="ECO:0007669"/>
    <property type="project" value="UniProtKB-UniRule"/>
</dbReference>
<comment type="catalytic activity">
    <reaction evidence="6 8 9">
        <text>an N-acyl-L-alpha-aminoacyl-tRNA + H2O = an N-acyl-L-amino acid + a tRNA + H(+)</text>
        <dbReference type="Rhea" id="RHEA:54448"/>
        <dbReference type="Rhea" id="RHEA-COMP:10123"/>
        <dbReference type="Rhea" id="RHEA-COMP:13883"/>
        <dbReference type="ChEBI" id="CHEBI:15377"/>
        <dbReference type="ChEBI" id="CHEBI:15378"/>
        <dbReference type="ChEBI" id="CHEBI:59874"/>
        <dbReference type="ChEBI" id="CHEBI:78442"/>
        <dbReference type="ChEBI" id="CHEBI:138191"/>
        <dbReference type="EC" id="3.1.1.29"/>
    </reaction>
</comment>
<dbReference type="GeneID" id="98392298"/>
<keyword evidence="4 8" id="KW-0694">RNA-binding</keyword>
<dbReference type="Proteomes" id="UP000238956">
    <property type="component" value="Chromosome"/>
</dbReference>
<evidence type="ECO:0000256" key="8">
    <source>
        <dbReference type="HAMAP-Rule" id="MF_00083"/>
    </source>
</evidence>
<feature type="binding site" evidence="8">
    <location>
        <position position="114"/>
    </location>
    <ligand>
        <name>tRNA</name>
        <dbReference type="ChEBI" id="CHEBI:17843"/>
    </ligand>
</feature>
<comment type="similarity">
    <text evidence="5 8 10">Belongs to the PTH family.</text>
</comment>
<dbReference type="PROSITE" id="PS01196">
    <property type="entry name" value="PEPT_TRNA_HYDROL_2"/>
    <property type="match status" value="1"/>
</dbReference>
<feature type="site" description="Stabilizes the basic form of H active site to accept a proton" evidence="8">
    <location>
        <position position="93"/>
    </location>
</feature>
<accession>A0A2L0D1J2</accession>
<dbReference type="KEGG" id="splr:C0J00_00030"/>
<feature type="site" description="Discriminates between blocked and unblocked aminoacyl-tRNA" evidence="8">
    <location>
        <position position="10"/>
    </location>
</feature>
<dbReference type="GO" id="GO:0006515">
    <property type="term" value="P:protein quality control for misfolded or incompletely synthesized proteins"/>
    <property type="evidence" value="ECO:0007669"/>
    <property type="project" value="UniProtKB-UniRule"/>
</dbReference>
<dbReference type="InterPro" id="IPR001328">
    <property type="entry name" value="Pept_tRNA_hydro"/>
</dbReference>
<dbReference type="GO" id="GO:0004045">
    <property type="term" value="F:peptidyl-tRNA hydrolase activity"/>
    <property type="evidence" value="ECO:0007669"/>
    <property type="project" value="UniProtKB-UniRule"/>
</dbReference>
<evidence type="ECO:0000256" key="2">
    <source>
        <dbReference type="ARBA" id="ARBA00022555"/>
    </source>
</evidence>
<dbReference type="GO" id="GO:0005737">
    <property type="term" value="C:cytoplasm"/>
    <property type="evidence" value="ECO:0007669"/>
    <property type="project" value="UniProtKB-SubCell"/>
</dbReference>
<evidence type="ECO:0000256" key="10">
    <source>
        <dbReference type="RuleBase" id="RU004320"/>
    </source>
</evidence>
<evidence type="ECO:0000313" key="12">
    <source>
        <dbReference type="Proteomes" id="UP000238956"/>
    </source>
</evidence>
<reference evidence="11 12" key="1">
    <citation type="submission" date="2017-12" db="EMBL/GenBank/DDBJ databases">
        <authorList>
            <person name="Hurst M.R.H."/>
        </authorList>
    </citation>
    <scope>NUCLEOTIDE SEQUENCE [LARGE SCALE GENOMIC DNA]</scope>
    <source>
        <strain evidence="11 12">TH11417</strain>
    </source>
</reference>
<comment type="function">
    <text evidence="8">Hydrolyzes ribosome-free peptidyl-tRNAs (with 1 or more amino acids incorporated), which drop off the ribosome during protein synthesis, or as a result of ribosome stalling.</text>
</comment>
<dbReference type="InterPro" id="IPR036416">
    <property type="entry name" value="Pept_tRNA_hydro_sf"/>
</dbReference>
<dbReference type="PANTHER" id="PTHR17224">
    <property type="entry name" value="PEPTIDYL-TRNA HYDROLASE"/>
    <property type="match status" value="1"/>
</dbReference>
<dbReference type="RefSeq" id="WP_104967023.1">
    <property type="nucleotide sequence ID" value="NZ_CP025536.1"/>
</dbReference>
<proteinExistence type="inferred from homology"/>
<evidence type="ECO:0000256" key="6">
    <source>
        <dbReference type="ARBA" id="ARBA00048707"/>
    </source>
</evidence>
<feature type="binding site" evidence="8">
    <location>
        <position position="15"/>
    </location>
    <ligand>
        <name>tRNA</name>
        <dbReference type="ChEBI" id="CHEBI:17843"/>
    </ligand>
</feature>
<comment type="subunit">
    <text evidence="8">Monomer.</text>
</comment>
<dbReference type="NCBIfam" id="TIGR00447">
    <property type="entry name" value="pth"/>
    <property type="match status" value="1"/>
</dbReference>
<dbReference type="FunFam" id="3.40.50.1470:FF:000001">
    <property type="entry name" value="Peptidyl-tRNA hydrolase"/>
    <property type="match status" value="1"/>
</dbReference>
<feature type="active site" description="Proton acceptor" evidence="8">
    <location>
        <position position="20"/>
    </location>
</feature>
<dbReference type="EMBL" id="CP025536">
    <property type="protein sequence ID" value="AUW95662.1"/>
    <property type="molecule type" value="Genomic_DNA"/>
</dbReference>
<dbReference type="AlphaFoldDB" id="A0A2L0D1J2"/>
<keyword evidence="3 8" id="KW-0378">Hydrolase</keyword>
<evidence type="ECO:0000256" key="9">
    <source>
        <dbReference type="RuleBase" id="RU000673"/>
    </source>
</evidence>
<dbReference type="InterPro" id="IPR018171">
    <property type="entry name" value="Pept_tRNA_hydro_CS"/>
</dbReference>
<comment type="function">
    <text evidence="8">Catalyzes the release of premature peptidyl moieties from peptidyl-tRNA molecules trapped in stalled 50S ribosomal subunits, and thus maintains levels of free tRNAs and 50S ribosomes.</text>
</comment>
<dbReference type="Pfam" id="PF01195">
    <property type="entry name" value="Pept_tRNA_hydro"/>
    <property type="match status" value="1"/>
</dbReference>
<keyword evidence="2 8" id="KW-0820">tRNA-binding</keyword>
<comment type="subcellular location">
    <subcellularLocation>
        <location evidence="8">Cytoplasm</location>
    </subcellularLocation>
</comment>
<dbReference type="Gene3D" id="3.40.50.1470">
    <property type="entry name" value="Peptidyl-tRNA hydrolase"/>
    <property type="match status" value="1"/>
</dbReference>
<evidence type="ECO:0000256" key="7">
    <source>
        <dbReference type="ARBA" id="ARBA00050038"/>
    </source>
</evidence>
<reference evidence="11 12" key="2">
    <citation type="submission" date="2018-02" db="EMBL/GenBank/DDBJ databases">
        <title>Whole genome sequencing analysis of Streptococcus pluranimalium isolated from cattle infected mastitis in China.</title>
        <authorList>
            <person name="Zhang J.-R."/>
            <person name="Hu G.-Z."/>
        </authorList>
    </citation>
    <scope>NUCLEOTIDE SEQUENCE [LARGE SCALE GENOMIC DNA]</scope>
    <source>
        <strain evidence="11 12">TH11417</strain>
    </source>
</reference>
<protein>
    <recommendedName>
        <fullName evidence="7 8">Peptidyl-tRNA hydrolase</fullName>
        <shortName evidence="8">Pth</shortName>
        <ecNumber evidence="1 8">3.1.1.29</ecNumber>
    </recommendedName>
</protein>